<reference evidence="1 2" key="4">
    <citation type="journal article" date="2011" name="BMC Genomics">
        <title>RNA-Seq improves annotation of protein-coding genes in the cucumber genome.</title>
        <authorList>
            <person name="Li Z."/>
            <person name="Zhang Z."/>
            <person name="Yan P."/>
            <person name="Huang S."/>
            <person name="Fei Z."/>
            <person name="Lin K."/>
        </authorList>
    </citation>
    <scope>NUCLEOTIDE SEQUENCE [LARGE SCALE GENOMIC DNA]</scope>
    <source>
        <strain evidence="2">cv. 9930</strain>
    </source>
</reference>
<name>A0A0A0KFK5_CUCSA</name>
<reference evidence="1 2" key="1">
    <citation type="journal article" date="2009" name="Nat. Genet.">
        <title>The genome of the cucumber, Cucumis sativus L.</title>
        <authorList>
            <person name="Huang S."/>
            <person name="Li R."/>
            <person name="Zhang Z."/>
            <person name="Li L."/>
            <person name="Gu X."/>
            <person name="Fan W."/>
            <person name="Lucas W.J."/>
            <person name="Wang X."/>
            <person name="Xie B."/>
            <person name="Ni P."/>
            <person name="Ren Y."/>
            <person name="Zhu H."/>
            <person name="Li J."/>
            <person name="Lin K."/>
            <person name="Jin W."/>
            <person name="Fei Z."/>
            <person name="Li G."/>
            <person name="Staub J."/>
            <person name="Kilian A."/>
            <person name="van der Vossen E.A."/>
            <person name="Wu Y."/>
            <person name="Guo J."/>
            <person name="He J."/>
            <person name="Jia Z."/>
            <person name="Ren Y."/>
            <person name="Tian G."/>
            <person name="Lu Y."/>
            <person name="Ruan J."/>
            <person name="Qian W."/>
            <person name="Wang M."/>
            <person name="Huang Q."/>
            <person name="Li B."/>
            <person name="Xuan Z."/>
            <person name="Cao J."/>
            <person name="Asan"/>
            <person name="Wu Z."/>
            <person name="Zhang J."/>
            <person name="Cai Q."/>
            <person name="Bai Y."/>
            <person name="Zhao B."/>
            <person name="Han Y."/>
            <person name="Li Y."/>
            <person name="Li X."/>
            <person name="Wang S."/>
            <person name="Shi Q."/>
            <person name="Liu S."/>
            <person name="Cho W.K."/>
            <person name="Kim J.Y."/>
            <person name="Xu Y."/>
            <person name="Heller-Uszynska K."/>
            <person name="Miao H."/>
            <person name="Cheng Z."/>
            <person name="Zhang S."/>
            <person name="Wu J."/>
            <person name="Yang Y."/>
            <person name="Kang H."/>
            <person name="Li M."/>
            <person name="Liang H."/>
            <person name="Ren X."/>
            <person name="Shi Z."/>
            <person name="Wen M."/>
            <person name="Jian M."/>
            <person name="Yang H."/>
            <person name="Zhang G."/>
            <person name="Yang Z."/>
            <person name="Chen R."/>
            <person name="Liu S."/>
            <person name="Li J."/>
            <person name="Ma L."/>
            <person name="Liu H."/>
            <person name="Zhou Y."/>
            <person name="Zhao J."/>
            <person name="Fang X."/>
            <person name="Li G."/>
            <person name="Fang L."/>
            <person name="Li Y."/>
            <person name="Liu D."/>
            <person name="Zheng H."/>
            <person name="Zhang Y."/>
            <person name="Qin N."/>
            <person name="Li Z."/>
            <person name="Yang G."/>
            <person name="Yang S."/>
            <person name="Bolund L."/>
            <person name="Kristiansen K."/>
            <person name="Zheng H."/>
            <person name="Li S."/>
            <person name="Zhang X."/>
            <person name="Yang H."/>
            <person name="Wang J."/>
            <person name="Sun R."/>
            <person name="Zhang B."/>
            <person name="Jiang S."/>
            <person name="Wang J."/>
            <person name="Du Y."/>
            <person name="Li S."/>
        </authorList>
    </citation>
    <scope>NUCLEOTIDE SEQUENCE [LARGE SCALE GENOMIC DNA]</scope>
    <source>
        <strain evidence="2">cv. 9930</strain>
    </source>
</reference>
<dbReference type="Gramene" id="KGN48485">
    <property type="protein sequence ID" value="KGN48485"/>
    <property type="gene ID" value="Csa_6G490005"/>
</dbReference>
<gene>
    <name evidence="1" type="ORF">Csa_6G490005</name>
</gene>
<organism evidence="1 2">
    <name type="scientific">Cucumis sativus</name>
    <name type="common">Cucumber</name>
    <dbReference type="NCBI Taxonomy" id="3659"/>
    <lineage>
        <taxon>Eukaryota</taxon>
        <taxon>Viridiplantae</taxon>
        <taxon>Streptophyta</taxon>
        <taxon>Embryophyta</taxon>
        <taxon>Tracheophyta</taxon>
        <taxon>Spermatophyta</taxon>
        <taxon>Magnoliopsida</taxon>
        <taxon>eudicotyledons</taxon>
        <taxon>Gunneridae</taxon>
        <taxon>Pentapetalae</taxon>
        <taxon>rosids</taxon>
        <taxon>fabids</taxon>
        <taxon>Cucurbitales</taxon>
        <taxon>Cucurbitaceae</taxon>
        <taxon>Benincaseae</taxon>
        <taxon>Cucumis</taxon>
    </lineage>
</organism>
<sequence length="119" mass="13447">MLRDVQIIHDLKLYIMFNSPLFSTPIKSMVAQICSNLRQAKCGGLPIVQCLNIREKSEATVIEAYLRREMRVFVRPQLIDLLGGLIIRVHSEELGERFMELRNGVFGLESALSGERGSA</sequence>
<dbReference type="AlphaFoldDB" id="A0A0A0KFK5"/>
<evidence type="ECO:0000313" key="1">
    <source>
        <dbReference type="EMBL" id="KGN48485.1"/>
    </source>
</evidence>
<reference evidence="1 2" key="3">
    <citation type="journal article" date="2010" name="BMC Genomics">
        <title>Transcriptome sequencing and comparative analysis of cucumber flowers with different sex types.</title>
        <authorList>
            <person name="Guo S."/>
            <person name="Zheng Y."/>
            <person name="Joung J.G."/>
            <person name="Liu S."/>
            <person name="Zhang Z."/>
            <person name="Crasta O.R."/>
            <person name="Sobral B.W."/>
            <person name="Xu Y."/>
            <person name="Huang S."/>
            <person name="Fei Z."/>
        </authorList>
    </citation>
    <scope>NUCLEOTIDE SEQUENCE [LARGE SCALE GENOMIC DNA]</scope>
    <source>
        <strain evidence="2">cv. 9930</strain>
    </source>
</reference>
<dbReference type="EMBL" id="CM002927">
    <property type="protein sequence ID" value="KGN48485.1"/>
    <property type="molecule type" value="Genomic_DNA"/>
</dbReference>
<reference evidence="1 2" key="2">
    <citation type="journal article" date="2009" name="PLoS ONE">
        <title>An integrated genetic and cytogenetic map of the cucumber genome.</title>
        <authorList>
            <person name="Ren Y."/>
            <person name="Zhang Z."/>
            <person name="Liu J."/>
            <person name="Staub J.E."/>
            <person name="Han Y."/>
            <person name="Cheng Z."/>
            <person name="Li X."/>
            <person name="Lu J."/>
            <person name="Miao H."/>
            <person name="Kang H."/>
            <person name="Xie B."/>
            <person name="Gu X."/>
            <person name="Wang X."/>
            <person name="Du Y."/>
            <person name="Jin W."/>
            <person name="Huang S."/>
        </authorList>
    </citation>
    <scope>NUCLEOTIDE SEQUENCE [LARGE SCALE GENOMIC DNA]</scope>
    <source>
        <strain evidence="2">cv. 9930</strain>
    </source>
</reference>
<accession>A0A0A0KFK5</accession>
<dbReference type="Proteomes" id="UP000029981">
    <property type="component" value="Chromosome 6"/>
</dbReference>
<evidence type="ECO:0000313" key="2">
    <source>
        <dbReference type="Proteomes" id="UP000029981"/>
    </source>
</evidence>
<proteinExistence type="predicted"/>
<keyword evidence="2" id="KW-1185">Reference proteome</keyword>
<protein>
    <submittedName>
        <fullName evidence="1">Uncharacterized protein</fullName>
    </submittedName>
</protein>